<comment type="caution">
    <text evidence="1">The sequence shown here is derived from an EMBL/GenBank/DDBJ whole genome shotgun (WGS) entry which is preliminary data.</text>
</comment>
<feature type="non-terminal residue" evidence="1">
    <location>
        <position position="1"/>
    </location>
</feature>
<sequence>NKKSTTVNGELYNLKDDIAEKNNIIEKYPKKAALMKKRLKEIIAQG</sequence>
<evidence type="ECO:0000313" key="1">
    <source>
        <dbReference type="EMBL" id="GAF85004.1"/>
    </source>
</evidence>
<gene>
    <name evidence="1" type="ORF">S01H1_02173</name>
</gene>
<protein>
    <recommendedName>
        <fullName evidence="2">N-sulphoglucosamine sulphohydrolase C-terminal domain-containing protein</fullName>
    </recommendedName>
</protein>
<reference evidence="1" key="1">
    <citation type="journal article" date="2014" name="Front. Microbiol.">
        <title>High frequency of phylogenetically diverse reductive dehalogenase-homologous genes in deep subseafloor sedimentary metagenomes.</title>
        <authorList>
            <person name="Kawai M."/>
            <person name="Futagami T."/>
            <person name="Toyoda A."/>
            <person name="Takaki Y."/>
            <person name="Nishi S."/>
            <person name="Hori S."/>
            <person name="Arai W."/>
            <person name="Tsubouchi T."/>
            <person name="Morono Y."/>
            <person name="Uchiyama I."/>
            <person name="Ito T."/>
            <person name="Fujiyama A."/>
            <person name="Inagaki F."/>
            <person name="Takami H."/>
        </authorList>
    </citation>
    <scope>NUCLEOTIDE SEQUENCE</scope>
    <source>
        <strain evidence="1">Expedition CK06-06</strain>
    </source>
</reference>
<dbReference type="EMBL" id="BARS01001022">
    <property type="protein sequence ID" value="GAF85004.1"/>
    <property type="molecule type" value="Genomic_DNA"/>
</dbReference>
<evidence type="ECO:0008006" key="2">
    <source>
        <dbReference type="Google" id="ProtNLM"/>
    </source>
</evidence>
<dbReference type="InterPro" id="IPR017850">
    <property type="entry name" value="Alkaline_phosphatase_core_sf"/>
</dbReference>
<accession>X0SVL0</accession>
<proteinExistence type="predicted"/>
<dbReference type="Gene3D" id="3.30.1120.10">
    <property type="match status" value="1"/>
</dbReference>
<name>X0SVL0_9ZZZZ</name>
<dbReference type="SUPFAM" id="SSF53649">
    <property type="entry name" value="Alkaline phosphatase-like"/>
    <property type="match status" value="1"/>
</dbReference>
<dbReference type="AlphaFoldDB" id="X0SVL0"/>
<organism evidence="1">
    <name type="scientific">marine sediment metagenome</name>
    <dbReference type="NCBI Taxonomy" id="412755"/>
    <lineage>
        <taxon>unclassified sequences</taxon>
        <taxon>metagenomes</taxon>
        <taxon>ecological metagenomes</taxon>
    </lineage>
</organism>